<keyword evidence="2" id="KW-0106">Calcium</keyword>
<dbReference type="GO" id="GO:0007155">
    <property type="term" value="P:cell adhesion"/>
    <property type="evidence" value="ECO:0007669"/>
    <property type="project" value="InterPro"/>
</dbReference>
<dbReference type="Gene3D" id="4.10.1080.10">
    <property type="entry name" value="TSP type-3 repeat"/>
    <property type="match status" value="1"/>
</dbReference>
<feature type="compositionally biased region" description="Polar residues" evidence="3">
    <location>
        <begin position="309"/>
        <end position="318"/>
    </location>
</feature>
<dbReference type="Pfam" id="PF02412">
    <property type="entry name" value="TSP_3"/>
    <property type="match status" value="2"/>
</dbReference>
<proteinExistence type="predicted"/>
<gene>
    <name evidence="4" type="ORF">TGEB3V08_LOCUS8546</name>
</gene>
<evidence type="ECO:0000256" key="1">
    <source>
        <dbReference type="ARBA" id="ARBA00022729"/>
    </source>
</evidence>
<evidence type="ECO:0000256" key="2">
    <source>
        <dbReference type="ARBA" id="ARBA00022837"/>
    </source>
</evidence>
<dbReference type="EMBL" id="OE843359">
    <property type="protein sequence ID" value="CAD7602930.1"/>
    <property type="molecule type" value="Genomic_DNA"/>
</dbReference>
<evidence type="ECO:0000313" key="4">
    <source>
        <dbReference type="EMBL" id="CAD7602930.1"/>
    </source>
</evidence>
<evidence type="ECO:0000256" key="3">
    <source>
        <dbReference type="SAM" id="MobiDB-lite"/>
    </source>
</evidence>
<sequence>MDAVPICVGTFDQYTISTTVAQSYPDRTSITTIETGQYIVARVSTTMSKYWTRLPRLYRRSISISLELTATNTTRRMPTARPHFGSGAPRRARAVRFGQTHLANGHVTRSHAATKRDYANYVENHVDNCPRRYNPVLCLLSGVDNCPRRYNPVLCLLSGVDNCTRRYNPVLCLLSGVENHLDNCPRRYNPDQRDSDRDGLGDVCDNCPRVPNTNQVDSDNDLVGDACDTDLDRDRNLTGKHNRLRCNLDELRETWTQHQGSRGGGTNHWQCTTSCRGEQLRAKRLQELWKKVRMNNHDSFLKYARQPNKKAQPTSSVTRSRDSSKGWTKQDAYQPGGQQESKDPSIIPQSKCQQRSRKEEPALSHQLRSRQQSGRQGRKTTRHLDEMERNVLISLNEILDKN</sequence>
<dbReference type="AlphaFoldDB" id="A0A7R9PPX4"/>
<reference evidence="4" key="1">
    <citation type="submission" date="2020-11" db="EMBL/GenBank/DDBJ databases">
        <authorList>
            <person name="Tran Van P."/>
        </authorList>
    </citation>
    <scope>NUCLEOTIDE SEQUENCE</scope>
</reference>
<dbReference type="SUPFAM" id="SSF103647">
    <property type="entry name" value="TSP type-3 repeat"/>
    <property type="match status" value="1"/>
</dbReference>
<organism evidence="4">
    <name type="scientific">Timema genevievae</name>
    <name type="common">Walking stick</name>
    <dbReference type="NCBI Taxonomy" id="629358"/>
    <lineage>
        <taxon>Eukaryota</taxon>
        <taxon>Metazoa</taxon>
        <taxon>Ecdysozoa</taxon>
        <taxon>Arthropoda</taxon>
        <taxon>Hexapoda</taxon>
        <taxon>Insecta</taxon>
        <taxon>Pterygota</taxon>
        <taxon>Neoptera</taxon>
        <taxon>Polyneoptera</taxon>
        <taxon>Phasmatodea</taxon>
        <taxon>Timematodea</taxon>
        <taxon>Timematoidea</taxon>
        <taxon>Timematidae</taxon>
        <taxon>Timema</taxon>
    </lineage>
</organism>
<name>A0A7R9PPX4_TIMGE</name>
<accession>A0A7R9PPX4</accession>
<keyword evidence="1" id="KW-0732">Signal</keyword>
<dbReference type="InterPro" id="IPR028974">
    <property type="entry name" value="TSP_type-3_rpt"/>
</dbReference>
<protein>
    <submittedName>
        <fullName evidence="4">Uncharacterized protein</fullName>
    </submittedName>
</protein>
<dbReference type="PANTHER" id="PTHR10199">
    <property type="entry name" value="THROMBOSPONDIN"/>
    <property type="match status" value="1"/>
</dbReference>
<feature type="region of interest" description="Disordered" evidence="3">
    <location>
        <begin position="300"/>
        <end position="387"/>
    </location>
</feature>
<dbReference type="GO" id="GO:0005509">
    <property type="term" value="F:calcium ion binding"/>
    <property type="evidence" value="ECO:0007669"/>
    <property type="project" value="InterPro"/>
</dbReference>
<dbReference type="PANTHER" id="PTHR10199:SF100">
    <property type="entry name" value="THROMBOSPONDIN, ISOFORM A"/>
    <property type="match status" value="1"/>
</dbReference>
<dbReference type="InterPro" id="IPR003367">
    <property type="entry name" value="Thrombospondin_3-like_rpt"/>
</dbReference>